<gene>
    <name evidence="2" type="primary">penJ</name>
</gene>
<proteinExistence type="predicted"/>
<dbReference type="PANTHER" id="PTHR10668">
    <property type="entry name" value="PHYTOENE DEHYDROGENASE"/>
    <property type="match status" value="1"/>
</dbReference>
<reference evidence="2" key="1">
    <citation type="journal article" date="2017" name="Cell Chem. Biol.">
        <title>An Unusual Protector-Protege Strategy for the Biosynthesis of Purine Nucleoside Antibiotics.</title>
        <authorList>
            <person name="Wu P."/>
            <person name="Wan D."/>
            <person name="Xu G."/>
            <person name="Wang G."/>
            <person name="Ma H."/>
            <person name="Wang T."/>
            <person name="Gao Y."/>
            <person name="Qi J."/>
            <person name="Chen X."/>
            <person name="Zhu J."/>
            <person name="Li Y.Q."/>
            <person name="Deng Z."/>
            <person name="Chen W."/>
        </authorList>
    </citation>
    <scope>NUCLEOTIDE SEQUENCE</scope>
    <source>
        <strain evidence="2">NRRL 3238</strain>
    </source>
</reference>
<feature type="compositionally biased region" description="Basic residues" evidence="1">
    <location>
        <begin position="152"/>
        <end position="161"/>
    </location>
</feature>
<organism evidence="2">
    <name type="scientific">Streptomyces antibioticus</name>
    <dbReference type="NCBI Taxonomy" id="1890"/>
    <lineage>
        <taxon>Bacteria</taxon>
        <taxon>Bacillati</taxon>
        <taxon>Actinomycetota</taxon>
        <taxon>Actinomycetes</taxon>
        <taxon>Kitasatosporales</taxon>
        <taxon>Streptomycetaceae</taxon>
        <taxon>Streptomyces</taxon>
    </lineage>
</organism>
<protein>
    <submittedName>
        <fullName evidence="2">Phytoene dehydrogenase</fullName>
    </submittedName>
</protein>
<evidence type="ECO:0000313" key="2">
    <source>
        <dbReference type="EMBL" id="AOE46833.1"/>
    </source>
</evidence>
<evidence type="ECO:0000256" key="1">
    <source>
        <dbReference type="SAM" id="MobiDB-lite"/>
    </source>
</evidence>
<dbReference type="EMBL" id="KJ856912">
    <property type="protein sequence ID" value="AOE46833.1"/>
    <property type="molecule type" value="Genomic_DNA"/>
</dbReference>
<dbReference type="PANTHER" id="PTHR10668:SF105">
    <property type="entry name" value="DEHYDROGENASE-RELATED"/>
    <property type="match status" value="1"/>
</dbReference>
<feature type="region of interest" description="Disordered" evidence="1">
    <location>
        <begin position="119"/>
        <end position="161"/>
    </location>
</feature>
<name>A0A1S5RMQ5_STRAT</name>
<dbReference type="AlphaFoldDB" id="A0A1S5RMQ5"/>
<sequence length="161" mass="17000">MSAYAHVPNGDTCEPVRLIRERIEEYALGFADTIIAAQGRSVARFEEYDPNHVGGDIGADALPLRQSVARPTLRWDPYSTPLRGLYLCSAATPTPPGPSVHGMCGRLAALSALRRHHGIRTGTGPVPAADSSAFCSSGGPAASVRDAGLGRTRVRPRPASQ</sequence>
<accession>A0A1S5RMQ5</accession>